<feature type="disulfide bond" evidence="14">
    <location>
        <begin position="45"/>
        <end position="60"/>
    </location>
</feature>
<dbReference type="SUPFAM" id="SSF57196">
    <property type="entry name" value="EGF/Laminin"/>
    <property type="match status" value="3"/>
</dbReference>
<dbReference type="Pfam" id="PF00058">
    <property type="entry name" value="Ldl_recept_b"/>
    <property type="match status" value="3"/>
</dbReference>
<dbReference type="InterPro" id="IPR018097">
    <property type="entry name" value="EGF_Ca-bd_CS"/>
</dbReference>
<dbReference type="InterPro" id="IPR036055">
    <property type="entry name" value="LDL_receptor-like_sf"/>
</dbReference>
<dbReference type="SUPFAM" id="SSF63825">
    <property type="entry name" value="YWTD domain"/>
    <property type="match status" value="1"/>
</dbReference>
<comment type="caution">
    <text evidence="14">Lacks conserved residue(s) required for the propagation of feature annotation.</text>
</comment>
<evidence type="ECO:0000256" key="8">
    <source>
        <dbReference type="ARBA" id="ARBA00022837"/>
    </source>
</evidence>
<dbReference type="Gene3D" id="2.120.10.30">
    <property type="entry name" value="TolB, C-terminal domain"/>
    <property type="match status" value="1"/>
</dbReference>
<dbReference type="Gene3D" id="4.10.400.10">
    <property type="entry name" value="Low-density Lipoprotein Receptor"/>
    <property type="match status" value="8"/>
</dbReference>
<dbReference type="SMART" id="SM00179">
    <property type="entry name" value="EGF_CA"/>
    <property type="match status" value="2"/>
</dbReference>
<dbReference type="OrthoDB" id="664115at2759"/>
<feature type="disulfide bond" evidence="14">
    <location>
        <begin position="149"/>
        <end position="161"/>
    </location>
</feature>
<reference evidence="17" key="1">
    <citation type="submission" date="2021-02" db="EMBL/GenBank/DDBJ databases">
        <authorList>
            <person name="Bekaert M."/>
        </authorList>
    </citation>
    <scope>NUCLEOTIDE SEQUENCE</scope>
    <source>
        <strain evidence="17">IoA-00</strain>
    </source>
</reference>
<dbReference type="PROSITE" id="PS51120">
    <property type="entry name" value="LDLRB"/>
    <property type="match status" value="4"/>
</dbReference>
<keyword evidence="9" id="KW-1133">Transmembrane helix</keyword>
<feature type="disulfide bond" evidence="14">
    <location>
        <begin position="284"/>
        <end position="296"/>
    </location>
</feature>
<sequence length="987" mass="111057">MIRFSTYLLFFHVFIYETGVSQGSHCLTTKFECDNKQCIPQSWRCNGLDDCMDNSDEVNCIVKSNCTDSEFRCDEIRCVPKNWQCDGGEDCIDGSDENEDICSNQTCGAEQWRCLNANGTKCIPLSWLCDGHNDCGDHSDEEDICNRTCISNEFTCDNSKCIQNRWVCDQEDDCGDGSDEKSCPDMSCNADNEFSCGDGYCIKKYWRCDGDVDCPDASDERDCPEISSSGNFSDENIIVKCKDTEFQCLSRNHCIHRTWLCDKDTDCPDGSDESVQQCGTRNKCRTDQFKCVNGDCIPGHLQCSGAPECIDNSDEENCNFANGESSLGCDADKEFDCVGDGRMCVPLEQVCDKMNNCGNWADESHEKCNINECKTNNGGCDQTCIDLPIGYKCGCKSGYHLTSNHTCEDVDDCLTPGTCSQICYNRPGTFKCDCLEGYSRDLRDSTRCKANEGHPSLLFAHKVDIRKISLDRNDMTSIVNSTRSSCALDFVFRTGMIFWSDEVTQKIYKAPIDEGNKKEVVVDHNIVIADGLACDWIYNHIYWTDTGTNSINLAEFDGRLISTIIVDDLEEPRSIALHPAKGWMFWSDWGEDPKIERAGMDGSHRETIISETLRWPNGITLDLVLDKLYWIDAKLNIVGSSDLDGSNSRVVYYSKQNLKHPFSISIFEDWMYWTDWERKAIFRANKFNGKDVEPLSSLHLKQVPMVIHVYHPYRQKDSINHCIPLNGRCSHVCVPAPQFTKDSAKTACVCPNGLRLSHDNLNCVHDPNYVPHRDSRLFKLSEKSQFNDSFHLSKYFNHNEYYLGPRSSLNETYKKSEKNSQVVSPLPNGNNETAGFMAGVAIGIGAGVILLLFLVLMAIYRCFWYKSLQSINFDNPVYRKASEEGNGSRGGRNSSSPGAALLGMTIEREQSSFPQRNLTTLTLSSDISEATEIQPLNSNDTHVCSSEEVINSRKIETLPRSERFLIVVNQEIMLSSSLGWCSSTTYP</sequence>
<dbReference type="InterPro" id="IPR002172">
    <property type="entry name" value="LDrepeatLR_classA_rpt"/>
</dbReference>
<keyword evidence="13" id="KW-0325">Glycoprotein</keyword>
<keyword evidence="10" id="KW-0472">Membrane</keyword>
<keyword evidence="2" id="KW-1003">Cell membrane</keyword>
<dbReference type="PRINTS" id="PR00261">
    <property type="entry name" value="LDLRECEPTOR"/>
</dbReference>
<keyword evidence="11 14" id="KW-1015">Disulfide bond</keyword>
<dbReference type="InterPro" id="IPR000033">
    <property type="entry name" value="LDLR_classB_rpt"/>
</dbReference>
<evidence type="ECO:0000256" key="7">
    <source>
        <dbReference type="ARBA" id="ARBA00022737"/>
    </source>
</evidence>
<dbReference type="InterPro" id="IPR051221">
    <property type="entry name" value="LDLR-related"/>
</dbReference>
<dbReference type="InterPro" id="IPR001881">
    <property type="entry name" value="EGF-like_Ca-bd_dom"/>
</dbReference>
<feature type="domain" description="EGF-like" evidence="16">
    <location>
        <begin position="393"/>
        <end position="407"/>
    </location>
</feature>
<protein>
    <submittedName>
        <fullName evidence="17">VLDLR</fullName>
    </submittedName>
</protein>
<dbReference type="FunFam" id="4.10.400.10:FF:000034">
    <property type="entry name" value="Low-density lipoprotein receptor-related protein 2"/>
    <property type="match status" value="1"/>
</dbReference>
<dbReference type="FunFam" id="2.10.25.10:FF:000009">
    <property type="entry name" value="Low-density lipoprotein receptor isoform 1"/>
    <property type="match status" value="1"/>
</dbReference>
<dbReference type="GO" id="GO:0043235">
    <property type="term" value="C:receptor complex"/>
    <property type="evidence" value="ECO:0007669"/>
    <property type="project" value="TreeGrafter"/>
</dbReference>
<dbReference type="PROSITE" id="PS00010">
    <property type="entry name" value="ASX_HYDROXYL"/>
    <property type="match status" value="1"/>
</dbReference>
<evidence type="ECO:0000256" key="12">
    <source>
        <dbReference type="ARBA" id="ARBA00023170"/>
    </source>
</evidence>
<dbReference type="SMART" id="SM00181">
    <property type="entry name" value="EGF"/>
    <property type="match status" value="4"/>
</dbReference>
<evidence type="ECO:0000313" key="17">
    <source>
        <dbReference type="EMBL" id="CAF2941755.1"/>
    </source>
</evidence>
<feature type="disulfide bond" evidence="14">
    <location>
        <begin position="303"/>
        <end position="318"/>
    </location>
</feature>
<evidence type="ECO:0000256" key="4">
    <source>
        <dbReference type="ARBA" id="ARBA00022583"/>
    </source>
</evidence>
<organism evidence="17 18">
    <name type="scientific">Lepeophtheirus salmonis</name>
    <name type="common">Salmon louse</name>
    <name type="synonym">Caligus salmonis</name>
    <dbReference type="NCBI Taxonomy" id="72036"/>
    <lineage>
        <taxon>Eukaryota</taxon>
        <taxon>Metazoa</taxon>
        <taxon>Ecdysozoa</taxon>
        <taxon>Arthropoda</taxon>
        <taxon>Crustacea</taxon>
        <taxon>Multicrustacea</taxon>
        <taxon>Hexanauplia</taxon>
        <taxon>Copepoda</taxon>
        <taxon>Siphonostomatoida</taxon>
        <taxon>Caligidae</taxon>
        <taxon>Lepeophtheirus</taxon>
    </lineage>
</organism>
<dbReference type="SUPFAM" id="SSF57424">
    <property type="entry name" value="LDL receptor-like module"/>
    <property type="match status" value="8"/>
</dbReference>
<dbReference type="AlphaFoldDB" id="A0A7R8H927"/>
<feature type="repeat" description="LDL-receptor class B" evidence="15">
    <location>
        <begin position="495"/>
        <end position="538"/>
    </location>
</feature>
<evidence type="ECO:0000256" key="2">
    <source>
        <dbReference type="ARBA" id="ARBA00022475"/>
    </source>
</evidence>
<feature type="disulfide bond" evidence="14">
    <location>
        <begin position="208"/>
        <end position="223"/>
    </location>
</feature>
<name>A0A7R8H927_LEPSM</name>
<dbReference type="CDD" id="cd00054">
    <property type="entry name" value="EGF_CA"/>
    <property type="match status" value="2"/>
</dbReference>
<keyword evidence="8" id="KW-0106">Calcium</keyword>
<dbReference type="InterPro" id="IPR011042">
    <property type="entry name" value="6-blade_b-propeller_TolB-like"/>
</dbReference>
<feature type="disulfide bond" evidence="14">
    <location>
        <begin position="168"/>
        <end position="183"/>
    </location>
</feature>
<keyword evidence="4" id="KW-0254">Endocytosis</keyword>
<evidence type="ECO:0000256" key="13">
    <source>
        <dbReference type="ARBA" id="ARBA00023180"/>
    </source>
</evidence>
<dbReference type="PANTHER" id="PTHR22722:SF14">
    <property type="entry name" value="MEGALIN, ISOFORM A"/>
    <property type="match status" value="1"/>
</dbReference>
<dbReference type="PANTHER" id="PTHR22722">
    <property type="entry name" value="LOW-DENSITY LIPOPROTEIN RECEPTOR-RELATED PROTEIN 2-RELATED"/>
    <property type="match status" value="1"/>
</dbReference>
<dbReference type="GO" id="GO:0005509">
    <property type="term" value="F:calcium ion binding"/>
    <property type="evidence" value="ECO:0007669"/>
    <property type="project" value="InterPro"/>
</dbReference>
<dbReference type="SMART" id="SM00135">
    <property type="entry name" value="LY"/>
    <property type="match status" value="5"/>
</dbReference>
<evidence type="ECO:0000259" key="16">
    <source>
        <dbReference type="PROSITE" id="PS01186"/>
    </source>
</evidence>
<dbReference type="PROSITE" id="PS01187">
    <property type="entry name" value="EGF_CA"/>
    <property type="match status" value="1"/>
</dbReference>
<comment type="subcellular location">
    <subcellularLocation>
        <location evidence="1">Cell membrane</location>
        <topology evidence="1">Single-pass type I membrane protein</topology>
    </subcellularLocation>
</comment>
<proteinExistence type="predicted"/>
<evidence type="ECO:0000256" key="3">
    <source>
        <dbReference type="ARBA" id="ARBA00022536"/>
    </source>
</evidence>
<dbReference type="Proteomes" id="UP000675881">
    <property type="component" value="Chromosome 5"/>
</dbReference>
<evidence type="ECO:0000256" key="9">
    <source>
        <dbReference type="ARBA" id="ARBA00022989"/>
    </source>
</evidence>
<feature type="disulfide bond" evidence="14">
    <location>
        <begin position="156"/>
        <end position="174"/>
    </location>
</feature>
<accession>A0A7R8H927</accession>
<evidence type="ECO:0000313" key="18">
    <source>
        <dbReference type="Proteomes" id="UP000675881"/>
    </source>
</evidence>
<feature type="repeat" description="LDL-receptor class B" evidence="15">
    <location>
        <begin position="626"/>
        <end position="670"/>
    </location>
</feature>
<evidence type="ECO:0000256" key="11">
    <source>
        <dbReference type="ARBA" id="ARBA00023157"/>
    </source>
</evidence>
<dbReference type="SMART" id="SM00192">
    <property type="entry name" value="LDLa"/>
    <property type="match status" value="8"/>
</dbReference>
<feature type="repeat" description="LDL-receptor class B" evidence="15">
    <location>
        <begin position="539"/>
        <end position="581"/>
    </location>
</feature>
<evidence type="ECO:0000256" key="14">
    <source>
        <dbReference type="PROSITE-ProRule" id="PRU00124"/>
    </source>
</evidence>
<dbReference type="PROSITE" id="PS01186">
    <property type="entry name" value="EGF_2"/>
    <property type="match status" value="1"/>
</dbReference>
<keyword evidence="3" id="KW-0245">EGF-like domain</keyword>
<feature type="disulfide bond" evidence="14">
    <location>
        <begin position="66"/>
        <end position="78"/>
    </location>
</feature>
<feature type="disulfide bond" evidence="14">
    <location>
        <begin position="33"/>
        <end position="51"/>
    </location>
</feature>
<feature type="repeat" description="LDL-receptor class B" evidence="15">
    <location>
        <begin position="582"/>
        <end position="625"/>
    </location>
</feature>
<feature type="disulfide bond" evidence="14">
    <location>
        <begin position="291"/>
        <end position="309"/>
    </location>
</feature>
<keyword evidence="7" id="KW-0677">Repeat</keyword>
<dbReference type="InterPro" id="IPR023415">
    <property type="entry name" value="LDLR_class-A_CS"/>
</dbReference>
<feature type="disulfide bond" evidence="14">
    <location>
        <begin position="73"/>
        <end position="91"/>
    </location>
</feature>
<dbReference type="InterPro" id="IPR000742">
    <property type="entry name" value="EGF"/>
</dbReference>
<keyword evidence="5" id="KW-0812">Transmembrane</keyword>
<dbReference type="Gene3D" id="2.10.25.10">
    <property type="entry name" value="Laminin"/>
    <property type="match status" value="3"/>
</dbReference>
<dbReference type="CDD" id="cd00112">
    <property type="entry name" value="LDLa"/>
    <property type="match status" value="7"/>
</dbReference>
<dbReference type="FunFam" id="2.120.10.30:FF:000008">
    <property type="entry name" value="Low-density lipoprotein receptor-related protein 4"/>
    <property type="match status" value="1"/>
</dbReference>
<keyword evidence="6" id="KW-0732">Signal</keyword>
<evidence type="ECO:0000256" key="15">
    <source>
        <dbReference type="PROSITE-ProRule" id="PRU00461"/>
    </source>
</evidence>
<dbReference type="GO" id="GO:0042562">
    <property type="term" value="F:hormone binding"/>
    <property type="evidence" value="ECO:0007669"/>
    <property type="project" value="TreeGrafter"/>
</dbReference>
<feature type="disulfide bond" evidence="14">
    <location>
        <begin position="26"/>
        <end position="38"/>
    </location>
</feature>
<dbReference type="InterPro" id="IPR000152">
    <property type="entry name" value="EGF-type_Asp/Asn_hydroxyl_site"/>
</dbReference>
<keyword evidence="18" id="KW-1185">Reference proteome</keyword>
<evidence type="ECO:0000256" key="6">
    <source>
        <dbReference type="ARBA" id="ARBA00022729"/>
    </source>
</evidence>
<keyword evidence="12" id="KW-0675">Receptor</keyword>
<feature type="disulfide bond" evidence="14">
    <location>
        <begin position="196"/>
        <end position="214"/>
    </location>
</feature>
<dbReference type="PROSITE" id="PS01209">
    <property type="entry name" value="LDLRA_1"/>
    <property type="match status" value="3"/>
</dbReference>
<evidence type="ECO:0000256" key="5">
    <source>
        <dbReference type="ARBA" id="ARBA00022692"/>
    </source>
</evidence>
<gene>
    <name evidence="17" type="ORF">LSAA_9380</name>
</gene>
<dbReference type="GO" id="GO:0016324">
    <property type="term" value="C:apical plasma membrane"/>
    <property type="evidence" value="ECO:0007669"/>
    <property type="project" value="TreeGrafter"/>
</dbReference>
<dbReference type="GO" id="GO:0006898">
    <property type="term" value="P:receptor-mediated endocytosis"/>
    <property type="evidence" value="ECO:0007669"/>
    <property type="project" value="TreeGrafter"/>
</dbReference>
<evidence type="ECO:0000256" key="1">
    <source>
        <dbReference type="ARBA" id="ARBA00004251"/>
    </source>
</evidence>
<dbReference type="EMBL" id="HG994584">
    <property type="protein sequence ID" value="CAF2941755.1"/>
    <property type="molecule type" value="Genomic_DNA"/>
</dbReference>
<dbReference type="PROSITE" id="PS50068">
    <property type="entry name" value="LDLRA_2"/>
    <property type="match status" value="8"/>
</dbReference>
<dbReference type="Pfam" id="PF00057">
    <property type="entry name" value="Ldl_recept_a"/>
    <property type="match status" value="7"/>
</dbReference>
<evidence type="ECO:0000256" key="10">
    <source>
        <dbReference type="ARBA" id="ARBA00023136"/>
    </source>
</evidence>